<proteinExistence type="predicted"/>
<dbReference type="Proteomes" id="UP001159915">
    <property type="component" value="Unassembled WGS sequence"/>
</dbReference>
<evidence type="ECO:0000313" key="1">
    <source>
        <dbReference type="EMBL" id="MDH0968416.1"/>
    </source>
</evidence>
<dbReference type="AlphaFoldDB" id="A0AA42MSM5"/>
<dbReference type="RefSeq" id="WP_125280339.1">
    <property type="nucleotide sequence ID" value="NZ_CP068187.1"/>
</dbReference>
<dbReference type="EMBL" id="JAOCBE010000001">
    <property type="protein sequence ID" value="MDH0968416.1"/>
    <property type="molecule type" value="Genomic_DNA"/>
</dbReference>
<comment type="caution">
    <text evidence="1">The sequence shown here is derived from an EMBL/GenBank/DDBJ whole genome shotgun (WGS) entry which is preliminary data.</text>
</comment>
<evidence type="ECO:0000313" key="2">
    <source>
        <dbReference type="Proteomes" id="UP001159915"/>
    </source>
</evidence>
<sequence length="100" mass="11764">MTLSDVVLNPHSIAPNAFIYAIWPWTPESEVLIQESSTNSDQFNNAYRFFLDMKVVLRLAQLFQYQNLCHRICIEKTIEFAQQQHKQLDQNITVVHQDKL</sequence>
<reference evidence="1" key="1">
    <citation type="submission" date="2022-09" db="EMBL/GenBank/DDBJ databases">
        <title>Intensive care unit water sources are persistently colonized with multi-drug resistant bacteria and are the site of extensive horizontal gene transfer of antibiotic resistance genes.</title>
        <authorList>
            <person name="Diorio-Toth L."/>
        </authorList>
    </citation>
    <scope>NUCLEOTIDE SEQUENCE</scope>
    <source>
        <strain evidence="1">GD03920</strain>
    </source>
</reference>
<name>A0AA42MSM5_ACIJO</name>
<organism evidence="1 2">
    <name type="scientific">Acinetobacter johnsonii</name>
    <dbReference type="NCBI Taxonomy" id="40214"/>
    <lineage>
        <taxon>Bacteria</taxon>
        <taxon>Pseudomonadati</taxon>
        <taxon>Pseudomonadota</taxon>
        <taxon>Gammaproteobacteria</taxon>
        <taxon>Moraxellales</taxon>
        <taxon>Moraxellaceae</taxon>
        <taxon>Acinetobacter</taxon>
    </lineage>
</organism>
<gene>
    <name evidence="1" type="ORF">N5C10_03725</name>
</gene>
<accession>A0AA42MSM5</accession>
<protein>
    <submittedName>
        <fullName evidence="1">Uncharacterized protein</fullName>
    </submittedName>
</protein>